<name>A0A4S2KCE8_9HYME</name>
<evidence type="ECO:0000313" key="3">
    <source>
        <dbReference type="Proteomes" id="UP000310200"/>
    </source>
</evidence>
<evidence type="ECO:0000313" key="2">
    <source>
        <dbReference type="EMBL" id="TGZ47011.1"/>
    </source>
</evidence>
<reference evidence="2 3" key="1">
    <citation type="journal article" date="2019" name="Philos. Trans. R. Soc. Lond., B, Biol. Sci.">
        <title>Ant behaviour and brain gene expression of defending hosts depend on the ecological success of the intruding social parasite.</title>
        <authorList>
            <person name="Kaur R."/>
            <person name="Stoldt M."/>
            <person name="Jongepier E."/>
            <person name="Feldmeyer B."/>
            <person name="Menzel F."/>
            <person name="Bornberg-Bauer E."/>
            <person name="Foitzik S."/>
        </authorList>
    </citation>
    <scope>NUCLEOTIDE SEQUENCE [LARGE SCALE GENOMIC DNA]</scope>
    <source>
        <tissue evidence="2">Whole body</tissue>
    </source>
</reference>
<sequence>MGGGGGVDGGGRGWRNTNTSANFGLLYACWELAGPERERERGWSRTDRREGDREDLRGRGARKGETERGKEQRGDEGETEKEIERERGGICIYGRYIARLAEGTS</sequence>
<protein>
    <submittedName>
        <fullName evidence="2">Uncharacterized protein</fullName>
    </submittedName>
</protein>
<proteinExistence type="predicted"/>
<feature type="region of interest" description="Disordered" evidence="1">
    <location>
        <begin position="36"/>
        <end position="84"/>
    </location>
</feature>
<evidence type="ECO:0000256" key="1">
    <source>
        <dbReference type="SAM" id="MobiDB-lite"/>
    </source>
</evidence>
<gene>
    <name evidence="2" type="ORF">DBV15_02998</name>
</gene>
<comment type="caution">
    <text evidence="2">The sequence shown here is derived from an EMBL/GenBank/DDBJ whole genome shotgun (WGS) entry which is preliminary data.</text>
</comment>
<organism evidence="2 3">
    <name type="scientific">Temnothorax longispinosus</name>
    <dbReference type="NCBI Taxonomy" id="300112"/>
    <lineage>
        <taxon>Eukaryota</taxon>
        <taxon>Metazoa</taxon>
        <taxon>Ecdysozoa</taxon>
        <taxon>Arthropoda</taxon>
        <taxon>Hexapoda</taxon>
        <taxon>Insecta</taxon>
        <taxon>Pterygota</taxon>
        <taxon>Neoptera</taxon>
        <taxon>Endopterygota</taxon>
        <taxon>Hymenoptera</taxon>
        <taxon>Apocrita</taxon>
        <taxon>Aculeata</taxon>
        <taxon>Formicoidea</taxon>
        <taxon>Formicidae</taxon>
        <taxon>Myrmicinae</taxon>
        <taxon>Temnothorax</taxon>
    </lineage>
</organism>
<keyword evidence="3" id="KW-1185">Reference proteome</keyword>
<dbReference type="Proteomes" id="UP000310200">
    <property type="component" value="Unassembled WGS sequence"/>
</dbReference>
<dbReference type="EMBL" id="QBLH01002780">
    <property type="protein sequence ID" value="TGZ47011.1"/>
    <property type="molecule type" value="Genomic_DNA"/>
</dbReference>
<accession>A0A4S2KCE8</accession>
<dbReference type="AlphaFoldDB" id="A0A4S2KCE8"/>